<feature type="domain" description="Cupin type-1" evidence="7">
    <location>
        <begin position="132"/>
        <end position="276"/>
    </location>
</feature>
<dbReference type="eggNOG" id="ENOG502SEUU">
    <property type="taxonomic scope" value="Eukaryota"/>
</dbReference>
<keyword evidence="4" id="KW-0479">Metal-binding</keyword>
<sequence length="310" mass="33804">MYLLPSSFGKFLSRFQANHTKTQLPIYTHSQSTLFDDLPEDEKKAALAKLHELADRQPGLAKTKTPVHRRRYFDWKIFAMTSGILLLVVLAIVALVKAVDKDVNPDLVAKLRMANTNLDRMALLPNDDDWVYDFTTSDKYTYEPGGVINANAATFPATVGQGMTMAILNLGPCSMLPPHLHPRATNYVVAVSGTTRTFMINENGARTVETTLTPGKMTIFPTGSVHTMMNVGCENAQLISALNSDDTGTMNLANAFFSLDANFTQTILGPDSNVRAMGDHVPPVGTGSAYGPEQCIAACKAKGRMVKRAF</sequence>
<evidence type="ECO:0000259" key="7">
    <source>
        <dbReference type="SMART" id="SM00835"/>
    </source>
</evidence>
<dbReference type="PRINTS" id="PR00325">
    <property type="entry name" value="GERMIN"/>
</dbReference>
<keyword evidence="3" id="KW-0964">Secreted</keyword>
<evidence type="ECO:0000256" key="6">
    <source>
        <dbReference type="SAM" id="Phobius"/>
    </source>
</evidence>
<dbReference type="InParanoid" id="W2SBN2"/>
<dbReference type="HOGENOM" id="CLU_061239_0_0_1"/>
<dbReference type="PANTHER" id="PTHR31238">
    <property type="entry name" value="GERMIN-LIKE PROTEIN SUBFAMILY 3 MEMBER 3"/>
    <property type="match status" value="1"/>
</dbReference>
<accession>W2SBN2</accession>
<organism evidence="8 9">
    <name type="scientific">Cyphellophora europaea (strain CBS 101466)</name>
    <name type="common">Phialophora europaea</name>
    <dbReference type="NCBI Taxonomy" id="1220924"/>
    <lineage>
        <taxon>Eukaryota</taxon>
        <taxon>Fungi</taxon>
        <taxon>Dikarya</taxon>
        <taxon>Ascomycota</taxon>
        <taxon>Pezizomycotina</taxon>
        <taxon>Eurotiomycetes</taxon>
        <taxon>Chaetothyriomycetidae</taxon>
        <taxon>Chaetothyriales</taxon>
        <taxon>Cyphellophoraceae</taxon>
        <taxon>Cyphellophora</taxon>
    </lineage>
</organism>
<dbReference type="SUPFAM" id="SSF51182">
    <property type="entry name" value="RmlC-like cupins"/>
    <property type="match status" value="1"/>
</dbReference>
<evidence type="ECO:0000256" key="4">
    <source>
        <dbReference type="ARBA" id="ARBA00022723"/>
    </source>
</evidence>
<evidence type="ECO:0000256" key="2">
    <source>
        <dbReference type="ARBA" id="ARBA00007456"/>
    </source>
</evidence>
<gene>
    <name evidence="8" type="ORF">HMPREF1541_09165</name>
</gene>
<keyword evidence="6" id="KW-0472">Membrane</keyword>
<dbReference type="InterPro" id="IPR001929">
    <property type="entry name" value="Germin"/>
</dbReference>
<dbReference type="CDD" id="cd02241">
    <property type="entry name" value="cupin_OxOx"/>
    <property type="match status" value="1"/>
</dbReference>
<evidence type="ECO:0000313" key="8">
    <source>
        <dbReference type="EMBL" id="ETN45334.1"/>
    </source>
</evidence>
<dbReference type="EMBL" id="KB822712">
    <property type="protein sequence ID" value="ETN45334.1"/>
    <property type="molecule type" value="Genomic_DNA"/>
</dbReference>
<dbReference type="InterPro" id="IPR006045">
    <property type="entry name" value="Cupin_1"/>
</dbReference>
<keyword evidence="5" id="KW-0464">Manganese</keyword>
<feature type="transmembrane region" description="Helical" evidence="6">
    <location>
        <begin position="77"/>
        <end position="96"/>
    </location>
</feature>
<dbReference type="RefSeq" id="XP_008712062.1">
    <property type="nucleotide sequence ID" value="XM_008713840.1"/>
</dbReference>
<keyword evidence="6" id="KW-1133">Transmembrane helix</keyword>
<comment type="similarity">
    <text evidence="2">Belongs to the germin family.</text>
</comment>
<evidence type="ECO:0000256" key="1">
    <source>
        <dbReference type="ARBA" id="ARBA00004613"/>
    </source>
</evidence>
<dbReference type="VEuPathDB" id="FungiDB:HMPREF1541_09165"/>
<dbReference type="STRING" id="1220924.W2SBN2"/>
<keyword evidence="6" id="KW-0812">Transmembrane</keyword>
<dbReference type="InterPro" id="IPR011051">
    <property type="entry name" value="RmlC_Cupin_sf"/>
</dbReference>
<evidence type="ECO:0000256" key="5">
    <source>
        <dbReference type="ARBA" id="ARBA00023211"/>
    </source>
</evidence>
<dbReference type="Gene3D" id="2.60.120.10">
    <property type="entry name" value="Jelly Rolls"/>
    <property type="match status" value="1"/>
</dbReference>
<dbReference type="GeneID" id="19976504"/>
<dbReference type="Proteomes" id="UP000030752">
    <property type="component" value="Unassembled WGS sequence"/>
</dbReference>
<evidence type="ECO:0000256" key="3">
    <source>
        <dbReference type="ARBA" id="ARBA00022525"/>
    </source>
</evidence>
<dbReference type="AlphaFoldDB" id="W2SBN2"/>
<dbReference type="OrthoDB" id="1921208at2759"/>
<dbReference type="InterPro" id="IPR014710">
    <property type="entry name" value="RmlC-like_jellyroll"/>
</dbReference>
<comment type="subcellular location">
    <subcellularLocation>
        <location evidence="1">Secreted</location>
    </subcellularLocation>
</comment>
<reference evidence="8 9" key="1">
    <citation type="submission" date="2013-03" db="EMBL/GenBank/DDBJ databases">
        <title>The Genome Sequence of Phialophora europaea CBS 101466.</title>
        <authorList>
            <consortium name="The Broad Institute Genomics Platform"/>
            <person name="Cuomo C."/>
            <person name="de Hoog S."/>
            <person name="Gorbushina A."/>
            <person name="Walker B."/>
            <person name="Young S.K."/>
            <person name="Zeng Q."/>
            <person name="Gargeya S."/>
            <person name="Fitzgerald M."/>
            <person name="Haas B."/>
            <person name="Abouelleil A."/>
            <person name="Allen A.W."/>
            <person name="Alvarado L."/>
            <person name="Arachchi H.M."/>
            <person name="Berlin A.M."/>
            <person name="Chapman S.B."/>
            <person name="Gainer-Dewar J."/>
            <person name="Goldberg J."/>
            <person name="Griggs A."/>
            <person name="Gujja S."/>
            <person name="Hansen M."/>
            <person name="Howarth C."/>
            <person name="Imamovic A."/>
            <person name="Ireland A."/>
            <person name="Larimer J."/>
            <person name="McCowan C."/>
            <person name="Murphy C."/>
            <person name="Pearson M."/>
            <person name="Poon T.W."/>
            <person name="Priest M."/>
            <person name="Roberts A."/>
            <person name="Saif S."/>
            <person name="Shea T."/>
            <person name="Sisk P."/>
            <person name="Sykes S."/>
            <person name="Wortman J."/>
            <person name="Nusbaum C."/>
            <person name="Birren B."/>
        </authorList>
    </citation>
    <scope>NUCLEOTIDE SEQUENCE [LARGE SCALE GENOMIC DNA]</scope>
    <source>
        <strain evidence="8 9">CBS 101466</strain>
    </source>
</reference>
<evidence type="ECO:0000313" key="9">
    <source>
        <dbReference type="Proteomes" id="UP000030752"/>
    </source>
</evidence>
<keyword evidence="9" id="KW-1185">Reference proteome</keyword>
<protein>
    <recommendedName>
        <fullName evidence="7">Cupin type-1 domain-containing protein</fullName>
    </recommendedName>
</protein>
<dbReference type="GO" id="GO:0005576">
    <property type="term" value="C:extracellular region"/>
    <property type="evidence" value="ECO:0007669"/>
    <property type="project" value="UniProtKB-SubCell"/>
</dbReference>
<proteinExistence type="inferred from homology"/>
<dbReference type="GO" id="GO:0030145">
    <property type="term" value="F:manganese ion binding"/>
    <property type="evidence" value="ECO:0007669"/>
    <property type="project" value="InterPro"/>
</dbReference>
<dbReference type="Pfam" id="PF00190">
    <property type="entry name" value="Cupin_1"/>
    <property type="match status" value="1"/>
</dbReference>
<dbReference type="SMART" id="SM00835">
    <property type="entry name" value="Cupin_1"/>
    <property type="match status" value="1"/>
</dbReference>
<name>W2SBN2_CYPE1</name>